<dbReference type="STRING" id="716816.BST96_00075"/>
<dbReference type="KEGG" id="osg:BST96_00075"/>
<reference evidence="2 3" key="1">
    <citation type="submission" date="2016-11" db="EMBL/GenBank/DDBJ databases">
        <title>Trade-off between light-utilization and light-protection in marine flavobacteria.</title>
        <authorList>
            <person name="Kumagai Y."/>
        </authorList>
    </citation>
    <scope>NUCLEOTIDE SEQUENCE [LARGE SCALE GENOMIC DNA]</scope>
    <source>
        <strain evidence="2 3">NBRC 107125</strain>
    </source>
</reference>
<accession>A0A1X9N360</accession>
<feature type="domain" description="Transposase IS200-like" evidence="1">
    <location>
        <begin position="12"/>
        <end position="187"/>
    </location>
</feature>
<dbReference type="EMBL" id="CP019343">
    <property type="protein sequence ID" value="ARN72648.1"/>
    <property type="molecule type" value="Genomic_DNA"/>
</dbReference>
<organism evidence="2 3">
    <name type="scientific">Oceanicoccus sagamiensis</name>
    <dbReference type="NCBI Taxonomy" id="716816"/>
    <lineage>
        <taxon>Bacteria</taxon>
        <taxon>Pseudomonadati</taxon>
        <taxon>Pseudomonadota</taxon>
        <taxon>Gammaproteobacteria</taxon>
        <taxon>Cellvibrionales</taxon>
        <taxon>Spongiibacteraceae</taxon>
        <taxon>Oceanicoccus</taxon>
    </lineage>
</organism>
<sequence length="324" mass="37328">MTQPRKTLVSIADTPYYHIVSRCVRRSYLCGVDHHSGKSYEHRRQWIVDRIRLLSSLFAVDLCSYAVMSNHYHLVVKLNPDQVNRLTDQEVIDRWLSLFKGPLLVQRFNAGIALSKPELDTVSEIITLWRKRLADLSWFMKCLNQPIARKANLEDQCTGHFWEGRFKSQALLTDEALLSCMAYVDLNPVRAAMAQTPEDSDYTAIQERIKPQFDLQQAIHSQTDSEDLLEFNHALKPLLPFEGNITNDNQEGLLFSFTDYLELVDWTGRAIALNKRGAIPSHLPNILKRLSVNHKTWLSSATRFEALHRHRFGRRRPGTKSTTA</sequence>
<dbReference type="GO" id="GO:0006313">
    <property type="term" value="P:DNA transposition"/>
    <property type="evidence" value="ECO:0007669"/>
    <property type="project" value="InterPro"/>
</dbReference>
<dbReference type="GO" id="GO:0003677">
    <property type="term" value="F:DNA binding"/>
    <property type="evidence" value="ECO:0007669"/>
    <property type="project" value="InterPro"/>
</dbReference>
<dbReference type="PANTHER" id="PTHR34322">
    <property type="entry name" value="TRANSPOSASE, Y1_TNP DOMAIN-CONTAINING"/>
    <property type="match status" value="1"/>
</dbReference>
<name>A0A1X9N360_9GAMM</name>
<dbReference type="InterPro" id="IPR036515">
    <property type="entry name" value="Transposase_17_sf"/>
</dbReference>
<evidence type="ECO:0000313" key="2">
    <source>
        <dbReference type="EMBL" id="ARN72648.1"/>
    </source>
</evidence>
<evidence type="ECO:0000313" key="3">
    <source>
        <dbReference type="Proteomes" id="UP000193450"/>
    </source>
</evidence>
<proteinExistence type="predicted"/>
<keyword evidence="3" id="KW-1185">Reference proteome</keyword>
<dbReference type="SUPFAM" id="SSF143422">
    <property type="entry name" value="Transposase IS200-like"/>
    <property type="match status" value="1"/>
</dbReference>
<dbReference type="GO" id="GO:0004803">
    <property type="term" value="F:transposase activity"/>
    <property type="evidence" value="ECO:0007669"/>
    <property type="project" value="InterPro"/>
</dbReference>
<evidence type="ECO:0000259" key="1">
    <source>
        <dbReference type="SMART" id="SM01321"/>
    </source>
</evidence>
<dbReference type="PANTHER" id="PTHR34322:SF2">
    <property type="entry name" value="TRANSPOSASE IS200-LIKE DOMAIN-CONTAINING PROTEIN"/>
    <property type="match status" value="1"/>
</dbReference>
<dbReference type="AlphaFoldDB" id="A0A1X9N360"/>
<dbReference type="OrthoDB" id="9814067at2"/>
<dbReference type="SMART" id="SM01321">
    <property type="entry name" value="Y1_Tnp"/>
    <property type="match status" value="1"/>
</dbReference>
<dbReference type="Gene3D" id="3.30.70.1290">
    <property type="entry name" value="Transposase IS200-like"/>
    <property type="match status" value="1"/>
</dbReference>
<dbReference type="RefSeq" id="WP_085756735.1">
    <property type="nucleotide sequence ID" value="NZ_CP019343.1"/>
</dbReference>
<protein>
    <submittedName>
        <fullName evidence="2">Transposase</fullName>
    </submittedName>
</protein>
<dbReference type="InterPro" id="IPR002686">
    <property type="entry name" value="Transposase_17"/>
</dbReference>
<dbReference type="Proteomes" id="UP000193450">
    <property type="component" value="Chromosome"/>
</dbReference>
<gene>
    <name evidence="2" type="ORF">BST96_00075</name>
</gene>